<proteinExistence type="predicted"/>
<dbReference type="AlphaFoldDB" id="A0A1J1LNY8"/>
<name>A0A1J1LNY8_9CYAN</name>
<dbReference type="RefSeq" id="WP_072720619.1">
    <property type="nucleotide sequence ID" value="NZ_LN889812.1"/>
</dbReference>
<reference evidence="3" key="1">
    <citation type="submission" date="2015-10" db="EMBL/GenBank/DDBJ databases">
        <authorList>
            <person name="Regsiter A."/>
            <person name="william w."/>
        </authorList>
    </citation>
    <scope>NUCLEOTIDE SEQUENCE [LARGE SCALE GENOMIC DNA]</scope>
</reference>
<keyword evidence="3" id="KW-1185">Reference proteome</keyword>
<feature type="region of interest" description="Disordered" evidence="1">
    <location>
        <begin position="55"/>
        <end position="76"/>
    </location>
</feature>
<dbReference type="EMBL" id="CZDF01000171">
    <property type="protein sequence ID" value="CUR34135.1"/>
    <property type="molecule type" value="Genomic_DNA"/>
</dbReference>
<evidence type="ECO:0000313" key="3">
    <source>
        <dbReference type="Proteomes" id="UP000184315"/>
    </source>
</evidence>
<evidence type="ECO:0000256" key="1">
    <source>
        <dbReference type="SAM" id="MobiDB-lite"/>
    </source>
</evidence>
<feature type="compositionally biased region" description="Polar residues" evidence="1">
    <location>
        <begin position="65"/>
        <end position="76"/>
    </location>
</feature>
<evidence type="ECO:0000313" key="2">
    <source>
        <dbReference type="EMBL" id="CUR34135.1"/>
    </source>
</evidence>
<gene>
    <name evidence="2" type="ORF">PL9214640142</name>
</gene>
<sequence length="76" mass="8657">MDFKYKWKNGATPTPDEAAHKAHLLDESQFETTQDQQIAEEQARQYLNVPLRTLDADKYPLPHGDSTSESADIQKP</sequence>
<dbReference type="Proteomes" id="UP000184315">
    <property type="component" value="Unassembled WGS sequence"/>
</dbReference>
<accession>A0A1J1LNY8</accession>
<organism evidence="2 3">
    <name type="scientific">Planktothrix tepida PCC 9214</name>
    <dbReference type="NCBI Taxonomy" id="671072"/>
    <lineage>
        <taxon>Bacteria</taxon>
        <taxon>Bacillati</taxon>
        <taxon>Cyanobacteriota</taxon>
        <taxon>Cyanophyceae</taxon>
        <taxon>Oscillatoriophycideae</taxon>
        <taxon>Oscillatoriales</taxon>
        <taxon>Microcoleaceae</taxon>
        <taxon>Planktothrix</taxon>
    </lineage>
</organism>
<protein>
    <submittedName>
        <fullName evidence="2">Bromodomain-containing protein</fullName>
    </submittedName>
</protein>
<dbReference type="OrthoDB" id="467110at2"/>